<dbReference type="EMBL" id="AXCR01000007">
    <property type="protein sequence ID" value="KJR84104.1"/>
    <property type="molecule type" value="Genomic_DNA"/>
</dbReference>
<evidence type="ECO:0000256" key="1">
    <source>
        <dbReference type="SAM" id="MobiDB-lite"/>
    </source>
</evidence>
<dbReference type="AlphaFoldDB" id="A0A0F2M4U0"/>
<accession>A0A0F2M4U0</accession>
<dbReference type="OrthoDB" id="529205at2759"/>
<reference evidence="2 3" key="2">
    <citation type="journal article" date="2015" name="Eukaryot. Cell">
        <title>Asexual propagation of a virulent clone complex in a human and feline outbreak of sporotrichosis.</title>
        <authorList>
            <person name="Teixeira Mde M."/>
            <person name="Rodrigues A.M."/>
            <person name="Tsui C.K."/>
            <person name="de Almeida L.G."/>
            <person name="Van Diepeningen A.D."/>
            <person name="van den Ende B.G."/>
            <person name="Fernandes G.F."/>
            <person name="Kano R."/>
            <person name="Hamelin R.C."/>
            <person name="Lopes-Bezerra L.M."/>
            <person name="Vasconcelos A.T."/>
            <person name="de Hoog S."/>
            <person name="de Camargo Z.P."/>
            <person name="Felipe M.S."/>
        </authorList>
    </citation>
    <scope>NUCLEOTIDE SEQUENCE [LARGE SCALE GENOMIC DNA]</scope>
    <source>
        <strain evidence="2 3">1099-18</strain>
    </source>
</reference>
<gene>
    <name evidence="2" type="ORF">SPSK_10032</name>
</gene>
<feature type="region of interest" description="Disordered" evidence="1">
    <location>
        <begin position="55"/>
        <end position="108"/>
    </location>
</feature>
<evidence type="ECO:0000313" key="3">
    <source>
        <dbReference type="Proteomes" id="UP000033710"/>
    </source>
</evidence>
<dbReference type="GeneID" id="27671871"/>
<protein>
    <recommendedName>
        <fullName evidence="4">Mitochondrial carrier protein PET8</fullName>
    </recommendedName>
</protein>
<dbReference type="KEGG" id="ssck:SPSK_10032"/>
<dbReference type="RefSeq" id="XP_016586780.1">
    <property type="nucleotide sequence ID" value="XM_016736594.1"/>
</dbReference>
<evidence type="ECO:0008006" key="4">
    <source>
        <dbReference type="Google" id="ProtNLM"/>
    </source>
</evidence>
<proteinExistence type="predicted"/>
<evidence type="ECO:0000313" key="2">
    <source>
        <dbReference type="EMBL" id="KJR84104.1"/>
    </source>
</evidence>
<dbReference type="Proteomes" id="UP000033710">
    <property type="component" value="Unassembled WGS sequence"/>
</dbReference>
<organism evidence="2 3">
    <name type="scientific">Sporothrix schenckii 1099-18</name>
    <dbReference type="NCBI Taxonomy" id="1397361"/>
    <lineage>
        <taxon>Eukaryota</taxon>
        <taxon>Fungi</taxon>
        <taxon>Dikarya</taxon>
        <taxon>Ascomycota</taxon>
        <taxon>Pezizomycotina</taxon>
        <taxon>Sordariomycetes</taxon>
        <taxon>Sordariomycetidae</taxon>
        <taxon>Ophiostomatales</taxon>
        <taxon>Ophiostomataceae</taxon>
        <taxon>Sporothrix</taxon>
    </lineage>
</organism>
<sequence>MASLLRTSVLSLRPASAVVPIAVRPLSTTVARRHGESESNDPEFEVEKLKKASLERQKKGEGEWMSSLASDSEENVKADRSNFNVKDAVEQAKAAHNAKQPSSSKNKA</sequence>
<feature type="compositionally biased region" description="Polar residues" evidence="1">
    <location>
        <begin position="99"/>
        <end position="108"/>
    </location>
</feature>
<comment type="caution">
    <text evidence="2">The sequence shown here is derived from an EMBL/GenBank/DDBJ whole genome shotgun (WGS) entry which is preliminary data.</text>
</comment>
<reference evidence="2 3" key="1">
    <citation type="journal article" date="2014" name="BMC Genomics">
        <title>Comparative genomics of the major fungal agents of human and animal Sporotrichosis: Sporothrix schenckii and Sporothrix brasiliensis.</title>
        <authorList>
            <person name="Teixeira M.M."/>
            <person name="de Almeida L.G."/>
            <person name="Kubitschek-Barreira P."/>
            <person name="Alves F.L."/>
            <person name="Kioshima E.S."/>
            <person name="Abadio A.K."/>
            <person name="Fernandes L."/>
            <person name="Derengowski L.S."/>
            <person name="Ferreira K.S."/>
            <person name="Souza R.C."/>
            <person name="Ruiz J.C."/>
            <person name="de Andrade N.C."/>
            <person name="Paes H.C."/>
            <person name="Nicola A.M."/>
            <person name="Albuquerque P."/>
            <person name="Gerber A.L."/>
            <person name="Martins V.P."/>
            <person name="Peconick L.D."/>
            <person name="Neto A.V."/>
            <person name="Chaucanez C.B."/>
            <person name="Silva P.A."/>
            <person name="Cunha O.L."/>
            <person name="de Oliveira F.F."/>
            <person name="dos Santos T.C."/>
            <person name="Barros A.L."/>
            <person name="Soares M.A."/>
            <person name="de Oliveira L.M."/>
            <person name="Marini M.M."/>
            <person name="Villalobos-Duno H."/>
            <person name="Cunha M.M."/>
            <person name="de Hoog S."/>
            <person name="da Silveira J.F."/>
            <person name="Henrissat B."/>
            <person name="Nino-Vega G.A."/>
            <person name="Cisalpino P.S."/>
            <person name="Mora-Montes H.M."/>
            <person name="Almeida S.R."/>
            <person name="Stajich J.E."/>
            <person name="Lopes-Bezerra L.M."/>
            <person name="Vasconcelos A.T."/>
            <person name="Felipe M.S."/>
        </authorList>
    </citation>
    <scope>NUCLEOTIDE SEQUENCE [LARGE SCALE GENOMIC DNA]</scope>
    <source>
        <strain evidence="2 3">1099-18</strain>
    </source>
</reference>
<dbReference type="VEuPathDB" id="FungiDB:SPSK_10032"/>
<name>A0A0F2M4U0_SPOSC</name>